<dbReference type="PANTHER" id="PTHR31973">
    <property type="entry name" value="POLYPROTEIN, PUTATIVE-RELATED"/>
    <property type="match status" value="1"/>
</dbReference>
<feature type="region of interest" description="Disordered" evidence="5">
    <location>
        <begin position="511"/>
        <end position="533"/>
    </location>
</feature>
<feature type="region of interest" description="Disordered" evidence="5">
    <location>
        <begin position="70"/>
        <end position="102"/>
    </location>
</feature>
<sequence length="559" mass="63029">MANHDLILGQSHNLALGQNQPLVLGHNHNMGLGQNHDLELGQAHDHHLGLGQTHDHELGLGHAHDHELDLGQSHDQEGDDGHSYGHENELGMDQKPDHDDHELDLAGQNHELALSENNELGVSESQELDENLELAVAQSQEMGIEPSHDMTVDQSLYVVSSSPVIQARAIVPNPNYELAVGQEFPDVKSCRRALRDTAIALHFEMQTIKSDKTRFTAKCATEGCPWRIHAAKLPGVPTFTIRTIHESHTCGGIAHLGHQQASVQWVANSVEQRLRENPNYKPKEILEEIHRVHAAHALTVIEFEAKILEIEEISQDAAYWIRRIPPRLWATAYFEGTRFGHLTANIVESLNTWILEASGLPIIQMMECIRRQLMTWFNERREVSMQWTSILVPTAERRVADALERARTYQVLRANEAEFEVISHEGTNIVDIRNRCCLCRGWQLYGLPCAHAVAALLSCRQNVHRFTESCFTVATYRKTYSQTIHPIPDKSLWKELSEGDPNASKAAEVLINPPKSLRPPGRPRKKRVRAEDRGRVKRVVHCSRCNQTGHFRTTCAAPI</sequence>
<dbReference type="OrthoDB" id="1904319at2759"/>
<evidence type="ECO:0000256" key="1">
    <source>
        <dbReference type="ARBA" id="ARBA00022723"/>
    </source>
</evidence>
<evidence type="ECO:0000259" key="6">
    <source>
        <dbReference type="PROSITE" id="PS50966"/>
    </source>
</evidence>
<comment type="caution">
    <text evidence="7">The sequence shown here is derived from an EMBL/GenBank/DDBJ whole genome shotgun (WGS) entry which is preliminary data.</text>
</comment>
<evidence type="ECO:0000256" key="3">
    <source>
        <dbReference type="ARBA" id="ARBA00022833"/>
    </source>
</evidence>
<evidence type="ECO:0000256" key="4">
    <source>
        <dbReference type="PROSITE-ProRule" id="PRU00325"/>
    </source>
</evidence>
<keyword evidence="1" id="KW-0479">Metal-binding</keyword>
<name>A0A8J4VTS2_9ROSI</name>
<dbReference type="SMART" id="SM00575">
    <property type="entry name" value="ZnF_PMZ"/>
    <property type="match status" value="1"/>
</dbReference>
<dbReference type="InterPro" id="IPR006564">
    <property type="entry name" value="Znf_PMZ"/>
</dbReference>
<dbReference type="Pfam" id="PF03108">
    <property type="entry name" value="DBD_Tnp_Mut"/>
    <property type="match status" value="1"/>
</dbReference>
<dbReference type="InterPro" id="IPR007527">
    <property type="entry name" value="Znf_SWIM"/>
</dbReference>
<gene>
    <name evidence="7" type="ORF">CMV_006059</name>
</gene>
<dbReference type="PANTHER" id="PTHR31973:SF171">
    <property type="entry name" value="OS12G0597300 PROTEIN"/>
    <property type="match status" value="1"/>
</dbReference>
<evidence type="ECO:0000256" key="2">
    <source>
        <dbReference type="ARBA" id="ARBA00022771"/>
    </source>
</evidence>
<feature type="domain" description="SWIM-type" evidence="6">
    <location>
        <begin position="419"/>
        <end position="460"/>
    </location>
</feature>
<dbReference type="Proteomes" id="UP000737018">
    <property type="component" value="Unassembled WGS sequence"/>
</dbReference>
<dbReference type="Pfam" id="PF04434">
    <property type="entry name" value="SWIM"/>
    <property type="match status" value="1"/>
</dbReference>
<dbReference type="InterPro" id="IPR004332">
    <property type="entry name" value="Transposase_MuDR"/>
</dbReference>
<keyword evidence="3" id="KW-0862">Zinc</keyword>
<evidence type="ECO:0000256" key="5">
    <source>
        <dbReference type="SAM" id="MobiDB-lite"/>
    </source>
</evidence>
<evidence type="ECO:0000313" key="8">
    <source>
        <dbReference type="Proteomes" id="UP000737018"/>
    </source>
</evidence>
<dbReference type="GO" id="GO:0008270">
    <property type="term" value="F:zinc ion binding"/>
    <property type="evidence" value="ECO:0007669"/>
    <property type="project" value="UniProtKB-KW"/>
</dbReference>
<evidence type="ECO:0000313" key="7">
    <source>
        <dbReference type="EMBL" id="KAF3970225.1"/>
    </source>
</evidence>
<dbReference type="AlphaFoldDB" id="A0A8J4VTS2"/>
<keyword evidence="2 4" id="KW-0863">Zinc-finger</keyword>
<keyword evidence="8" id="KW-1185">Reference proteome</keyword>
<protein>
    <recommendedName>
        <fullName evidence="6">SWIM-type domain-containing protein</fullName>
    </recommendedName>
</protein>
<reference evidence="7" key="1">
    <citation type="submission" date="2020-03" db="EMBL/GenBank/DDBJ databases">
        <title>Castanea mollissima Vanexum genome sequencing.</title>
        <authorList>
            <person name="Staton M."/>
        </authorList>
    </citation>
    <scope>NUCLEOTIDE SEQUENCE</scope>
    <source>
        <tissue evidence="7">Leaf</tissue>
    </source>
</reference>
<accession>A0A8J4VTS2</accession>
<organism evidence="7 8">
    <name type="scientific">Castanea mollissima</name>
    <name type="common">Chinese chestnut</name>
    <dbReference type="NCBI Taxonomy" id="60419"/>
    <lineage>
        <taxon>Eukaryota</taxon>
        <taxon>Viridiplantae</taxon>
        <taxon>Streptophyta</taxon>
        <taxon>Embryophyta</taxon>
        <taxon>Tracheophyta</taxon>
        <taxon>Spermatophyta</taxon>
        <taxon>Magnoliopsida</taxon>
        <taxon>eudicotyledons</taxon>
        <taxon>Gunneridae</taxon>
        <taxon>Pentapetalae</taxon>
        <taxon>rosids</taxon>
        <taxon>fabids</taxon>
        <taxon>Fagales</taxon>
        <taxon>Fagaceae</taxon>
        <taxon>Castanea</taxon>
    </lineage>
</organism>
<dbReference type="PROSITE" id="PS50966">
    <property type="entry name" value="ZF_SWIM"/>
    <property type="match status" value="1"/>
</dbReference>
<dbReference type="EMBL" id="JRKL02000556">
    <property type="protein sequence ID" value="KAF3970225.1"/>
    <property type="molecule type" value="Genomic_DNA"/>
</dbReference>
<proteinExistence type="predicted"/>